<dbReference type="AlphaFoldDB" id="A0A9W6X7E8"/>
<dbReference type="EMBL" id="BSXT01000717">
    <property type="protein sequence ID" value="GMF32978.1"/>
    <property type="molecule type" value="Genomic_DNA"/>
</dbReference>
<feature type="region of interest" description="Disordered" evidence="1">
    <location>
        <begin position="68"/>
        <end position="87"/>
    </location>
</feature>
<feature type="compositionally biased region" description="Acidic residues" evidence="1">
    <location>
        <begin position="1"/>
        <end position="21"/>
    </location>
</feature>
<dbReference type="Proteomes" id="UP001165121">
    <property type="component" value="Unassembled WGS sequence"/>
</dbReference>
<evidence type="ECO:0000313" key="3">
    <source>
        <dbReference type="Proteomes" id="UP001165121"/>
    </source>
</evidence>
<name>A0A9W6X7E8_9STRA</name>
<comment type="caution">
    <text evidence="2">The sequence shown here is derived from an EMBL/GenBank/DDBJ whole genome shotgun (WGS) entry which is preliminary data.</text>
</comment>
<accession>A0A9W6X7E8</accession>
<evidence type="ECO:0000313" key="2">
    <source>
        <dbReference type="EMBL" id="GMF32978.1"/>
    </source>
</evidence>
<feature type="compositionally biased region" description="Basic and acidic residues" evidence="1">
    <location>
        <begin position="22"/>
        <end position="40"/>
    </location>
</feature>
<keyword evidence="3" id="KW-1185">Reference proteome</keyword>
<protein>
    <submittedName>
        <fullName evidence="2">Unnamed protein product</fullName>
    </submittedName>
</protein>
<evidence type="ECO:0000256" key="1">
    <source>
        <dbReference type="SAM" id="MobiDB-lite"/>
    </source>
</evidence>
<reference evidence="2" key="1">
    <citation type="submission" date="2023-04" db="EMBL/GenBank/DDBJ databases">
        <title>Phytophthora fragariaefolia NBRC 109709.</title>
        <authorList>
            <person name="Ichikawa N."/>
            <person name="Sato H."/>
            <person name="Tonouchi N."/>
        </authorList>
    </citation>
    <scope>NUCLEOTIDE SEQUENCE</scope>
    <source>
        <strain evidence="2">NBRC 109709</strain>
    </source>
</reference>
<sequence>MRNDTGESDNGDQGEDQYDDHDDTRDNDKQGSDDNKKDDAGASSMSKRPSKIKIFKPTPLSVLSVLFPSHSSRNTDPLPHDAATPSAGRHLHISIDIGQPRATTELGVFLSATSKPVTKPPYSGINKSLGCQKVSSLVAKARYSTSLLVSRSNDLQ</sequence>
<proteinExistence type="predicted"/>
<gene>
    <name evidence="2" type="ORF">Pfra01_000801900</name>
</gene>
<organism evidence="2 3">
    <name type="scientific">Phytophthora fragariaefolia</name>
    <dbReference type="NCBI Taxonomy" id="1490495"/>
    <lineage>
        <taxon>Eukaryota</taxon>
        <taxon>Sar</taxon>
        <taxon>Stramenopiles</taxon>
        <taxon>Oomycota</taxon>
        <taxon>Peronosporomycetes</taxon>
        <taxon>Peronosporales</taxon>
        <taxon>Peronosporaceae</taxon>
        <taxon>Phytophthora</taxon>
    </lineage>
</organism>
<feature type="region of interest" description="Disordered" evidence="1">
    <location>
        <begin position="1"/>
        <end position="53"/>
    </location>
</feature>